<dbReference type="OrthoDB" id="2444511at2759"/>
<dbReference type="EMBL" id="CAJVPV010037221">
    <property type="protein sequence ID" value="CAG8754607.1"/>
    <property type="molecule type" value="Genomic_DNA"/>
</dbReference>
<accession>A0A9N9IWJ6</accession>
<sequence>RNRSSYSEGETNKLVRKRPDSEALQELYRLHPNLNGQSVWFFPTLKKSAEGRILYEKSENHVYIYDMIMQNRFSSFSAWIKALNGKRFFKGKKSALANIFLEPSCSGMNIGQIIKGEDYVSYFKSIEIITLLSIKNNLTTIICNDVEFADITLTESDKVLHLIFSNSAKNAKKELHIKQASHGCQEPIKCSIFVNGCEVGDDILKKNGISNKILTISNVFSIVRFCKKSRVCMGQCTKGFKRATHLRGDHLYSNSLGSKNDHKIIANLENQGLDNEAYRRVNCTLLILDGNICSNCKMLCNTLYKIEKRHTDGIQSIKTSHASREVLAELVQNTRKVIKSQKKLVEDLYDRLEQKFEAEEENISEPLTKIVYN</sequence>
<feature type="non-terminal residue" evidence="2">
    <location>
        <position position="1"/>
    </location>
</feature>
<proteinExistence type="predicted"/>
<dbReference type="AlphaFoldDB" id="A0A9N9IWJ6"/>
<dbReference type="Proteomes" id="UP000789342">
    <property type="component" value="Unassembled WGS sequence"/>
</dbReference>
<gene>
    <name evidence="2" type="ORF">AMORRO_LOCUS15520</name>
</gene>
<evidence type="ECO:0000313" key="3">
    <source>
        <dbReference type="Proteomes" id="UP000789342"/>
    </source>
</evidence>
<name>A0A9N9IWJ6_9GLOM</name>
<reference evidence="2" key="1">
    <citation type="submission" date="2021-06" db="EMBL/GenBank/DDBJ databases">
        <authorList>
            <person name="Kallberg Y."/>
            <person name="Tangrot J."/>
            <person name="Rosling A."/>
        </authorList>
    </citation>
    <scope>NUCLEOTIDE SEQUENCE</scope>
    <source>
        <strain evidence="2">CL551</strain>
    </source>
</reference>
<protein>
    <submittedName>
        <fullName evidence="2">2988_t:CDS:1</fullName>
    </submittedName>
</protein>
<keyword evidence="1" id="KW-0175">Coiled coil</keyword>
<keyword evidence="3" id="KW-1185">Reference proteome</keyword>
<organism evidence="2 3">
    <name type="scientific">Acaulospora morrowiae</name>
    <dbReference type="NCBI Taxonomy" id="94023"/>
    <lineage>
        <taxon>Eukaryota</taxon>
        <taxon>Fungi</taxon>
        <taxon>Fungi incertae sedis</taxon>
        <taxon>Mucoromycota</taxon>
        <taxon>Glomeromycotina</taxon>
        <taxon>Glomeromycetes</taxon>
        <taxon>Diversisporales</taxon>
        <taxon>Acaulosporaceae</taxon>
        <taxon>Acaulospora</taxon>
    </lineage>
</organism>
<feature type="coiled-coil region" evidence="1">
    <location>
        <begin position="335"/>
        <end position="362"/>
    </location>
</feature>
<evidence type="ECO:0000256" key="1">
    <source>
        <dbReference type="SAM" id="Coils"/>
    </source>
</evidence>
<comment type="caution">
    <text evidence="2">The sequence shown here is derived from an EMBL/GenBank/DDBJ whole genome shotgun (WGS) entry which is preliminary data.</text>
</comment>
<evidence type="ECO:0000313" key="2">
    <source>
        <dbReference type="EMBL" id="CAG8754607.1"/>
    </source>
</evidence>
<feature type="non-terminal residue" evidence="2">
    <location>
        <position position="373"/>
    </location>
</feature>